<name>A0A1G5KC68_9FLAO</name>
<organism evidence="1 2">
    <name type="scientific">Flavobacterium caeni</name>
    <dbReference type="NCBI Taxonomy" id="490189"/>
    <lineage>
        <taxon>Bacteria</taxon>
        <taxon>Pseudomonadati</taxon>
        <taxon>Bacteroidota</taxon>
        <taxon>Flavobacteriia</taxon>
        <taxon>Flavobacteriales</taxon>
        <taxon>Flavobacteriaceae</taxon>
        <taxon>Flavobacterium</taxon>
    </lineage>
</organism>
<dbReference type="EMBL" id="FMVF01000028">
    <property type="protein sequence ID" value="SCY98215.1"/>
    <property type="molecule type" value="Genomic_DNA"/>
</dbReference>
<protein>
    <submittedName>
        <fullName evidence="1">Uncharacterized protein</fullName>
    </submittedName>
</protein>
<keyword evidence="2" id="KW-1185">Reference proteome</keyword>
<proteinExistence type="predicted"/>
<sequence length="106" mass="12267">MSVEQTDKIDFISITPNQKVQLTISDHLEWDENGDHILILQKKLNAYLDFIESGQIPKNYSSAREKGIIISISIKFFPNEFALNFLKEAEKIISSAGYEFSWEYHP</sequence>
<dbReference type="RefSeq" id="WP_091146967.1">
    <property type="nucleotide sequence ID" value="NZ_FMVF01000028.1"/>
</dbReference>
<dbReference type="Pfam" id="PF20212">
    <property type="entry name" value="DUF6572"/>
    <property type="match status" value="1"/>
</dbReference>
<gene>
    <name evidence="1" type="ORF">SAMN02927903_03228</name>
</gene>
<evidence type="ECO:0000313" key="1">
    <source>
        <dbReference type="EMBL" id="SCY98215.1"/>
    </source>
</evidence>
<dbReference type="InterPro" id="IPR046702">
    <property type="entry name" value="DUF6572"/>
</dbReference>
<dbReference type="Proteomes" id="UP000199354">
    <property type="component" value="Unassembled WGS sequence"/>
</dbReference>
<evidence type="ECO:0000313" key="2">
    <source>
        <dbReference type="Proteomes" id="UP000199354"/>
    </source>
</evidence>
<accession>A0A1G5KC68</accession>
<reference evidence="1 2" key="1">
    <citation type="submission" date="2016-10" db="EMBL/GenBank/DDBJ databases">
        <authorList>
            <person name="de Groot N.N."/>
        </authorList>
    </citation>
    <scope>NUCLEOTIDE SEQUENCE [LARGE SCALE GENOMIC DNA]</scope>
    <source>
        <strain evidence="1 2">CGMCC 1.7031</strain>
    </source>
</reference>
<dbReference type="AlphaFoldDB" id="A0A1G5KC68"/>
<dbReference type="STRING" id="490189.SAMN02927903_03228"/>
<dbReference type="OrthoDB" id="2229810at2"/>